<accession>A0ABT1D728</accession>
<evidence type="ECO:0000313" key="4">
    <source>
        <dbReference type="Proteomes" id="UP001523392"/>
    </source>
</evidence>
<dbReference type="InterPro" id="IPR051599">
    <property type="entry name" value="Cell_Envelope_Assoc"/>
</dbReference>
<keyword evidence="4" id="KW-1185">Reference proteome</keyword>
<dbReference type="InterPro" id="IPR003848">
    <property type="entry name" value="DUF218"/>
</dbReference>
<gene>
    <name evidence="3" type="ORF">JYK14_16455</name>
</gene>
<keyword evidence="1" id="KW-1133">Transmembrane helix</keyword>
<organism evidence="3 4">
    <name type="scientific">Siccirubricoccus soli</name>
    <dbReference type="NCBI Taxonomy" id="2899147"/>
    <lineage>
        <taxon>Bacteria</taxon>
        <taxon>Pseudomonadati</taxon>
        <taxon>Pseudomonadota</taxon>
        <taxon>Alphaproteobacteria</taxon>
        <taxon>Acetobacterales</taxon>
        <taxon>Roseomonadaceae</taxon>
        <taxon>Siccirubricoccus</taxon>
    </lineage>
</organism>
<dbReference type="RefSeq" id="WP_252954376.1">
    <property type="nucleotide sequence ID" value="NZ_JAFIRR010000103.1"/>
</dbReference>
<feature type="transmembrane region" description="Helical" evidence="1">
    <location>
        <begin position="31"/>
        <end position="54"/>
    </location>
</feature>
<dbReference type="PANTHER" id="PTHR30336:SF4">
    <property type="entry name" value="ENVELOPE BIOGENESIS FACTOR ELYC"/>
    <property type="match status" value="1"/>
</dbReference>
<dbReference type="Gene3D" id="3.40.50.620">
    <property type="entry name" value="HUPs"/>
    <property type="match status" value="1"/>
</dbReference>
<dbReference type="Pfam" id="PF02698">
    <property type="entry name" value="DUF218"/>
    <property type="match status" value="1"/>
</dbReference>
<dbReference type="InterPro" id="IPR014729">
    <property type="entry name" value="Rossmann-like_a/b/a_fold"/>
</dbReference>
<dbReference type="Proteomes" id="UP001523392">
    <property type="component" value="Unassembled WGS sequence"/>
</dbReference>
<keyword evidence="1" id="KW-0472">Membrane</keyword>
<name>A0ABT1D728_9PROT</name>
<feature type="transmembrane region" description="Helical" evidence="1">
    <location>
        <begin position="6"/>
        <end position="24"/>
    </location>
</feature>
<proteinExistence type="predicted"/>
<evidence type="ECO:0000259" key="2">
    <source>
        <dbReference type="Pfam" id="PF02698"/>
    </source>
</evidence>
<dbReference type="CDD" id="cd06259">
    <property type="entry name" value="YdcF-like"/>
    <property type="match status" value="1"/>
</dbReference>
<protein>
    <submittedName>
        <fullName evidence="3">YdcF family protein</fullName>
    </submittedName>
</protein>
<sequence length="241" mass="25869">MQGTLTSLLLPPLLLVLVALLGGLGRRRGLVALAALLLLFLATPLCAGLLYASLEREVRVGEPYPAAGAPPGAVIVLSGEAARTREGAEVGPLTLERLRAGAALARRTGLPLLVTGGALGRGEPPIAGVMAAALREEFGVPVRWVEDRARDTRENAAFSARLLRAEGIGTAWLVTHAWHMPRSQQAFARAGMVTLAAPVRMDRVPDGRLRDWVPRPDRWAQSWYALREWAGRLVYALRDGG</sequence>
<evidence type="ECO:0000313" key="3">
    <source>
        <dbReference type="EMBL" id="MCO6417740.1"/>
    </source>
</evidence>
<evidence type="ECO:0000256" key="1">
    <source>
        <dbReference type="SAM" id="Phobius"/>
    </source>
</evidence>
<keyword evidence="1" id="KW-0812">Transmembrane</keyword>
<feature type="domain" description="DUF218" evidence="2">
    <location>
        <begin position="73"/>
        <end position="231"/>
    </location>
</feature>
<comment type="caution">
    <text evidence="3">The sequence shown here is derived from an EMBL/GenBank/DDBJ whole genome shotgun (WGS) entry which is preliminary data.</text>
</comment>
<dbReference type="PANTHER" id="PTHR30336">
    <property type="entry name" value="INNER MEMBRANE PROTEIN, PROBABLE PERMEASE"/>
    <property type="match status" value="1"/>
</dbReference>
<dbReference type="EMBL" id="JAFIRR010000103">
    <property type="protein sequence ID" value="MCO6417740.1"/>
    <property type="molecule type" value="Genomic_DNA"/>
</dbReference>
<reference evidence="3 4" key="1">
    <citation type="submission" date="2021-12" db="EMBL/GenBank/DDBJ databases">
        <title>Siccirubricoccus leaddurans sp. nov., a high concentration Zn2+ tolerance bacterium.</title>
        <authorList>
            <person name="Cao Y."/>
        </authorList>
    </citation>
    <scope>NUCLEOTIDE SEQUENCE [LARGE SCALE GENOMIC DNA]</scope>
    <source>
        <strain evidence="3 4">KC 17139</strain>
    </source>
</reference>